<gene>
    <name evidence="1" type="ORF">GcC1_n072006</name>
</gene>
<protein>
    <submittedName>
        <fullName evidence="1">Putative powdery mildew-specific protein</fullName>
    </submittedName>
</protein>
<organism evidence="1 2">
    <name type="scientific">Golovinomyces cichoracearum</name>
    <dbReference type="NCBI Taxonomy" id="62708"/>
    <lineage>
        <taxon>Eukaryota</taxon>
        <taxon>Fungi</taxon>
        <taxon>Dikarya</taxon>
        <taxon>Ascomycota</taxon>
        <taxon>Pezizomycotina</taxon>
        <taxon>Leotiomycetes</taxon>
        <taxon>Erysiphales</taxon>
        <taxon>Erysiphaceae</taxon>
        <taxon>Golovinomyces</taxon>
    </lineage>
</organism>
<dbReference type="AlphaFoldDB" id="A0A420IP43"/>
<evidence type="ECO:0000313" key="1">
    <source>
        <dbReference type="EMBL" id="RKF76328.1"/>
    </source>
</evidence>
<dbReference type="EMBL" id="MCBR01007273">
    <property type="protein sequence ID" value="RKF76328.1"/>
    <property type="molecule type" value="Genomic_DNA"/>
</dbReference>
<reference evidence="1 2" key="1">
    <citation type="journal article" date="2018" name="BMC Genomics">
        <title>Comparative genome analyses reveal sequence features reflecting distinct modes of host-adaptation between dicot and monocot powdery mildew.</title>
        <authorList>
            <person name="Wu Y."/>
            <person name="Ma X."/>
            <person name="Pan Z."/>
            <person name="Kale S.D."/>
            <person name="Song Y."/>
            <person name="King H."/>
            <person name="Zhang Q."/>
            <person name="Presley C."/>
            <person name="Deng X."/>
            <person name="Wei C.I."/>
            <person name="Xiao S."/>
        </authorList>
    </citation>
    <scope>NUCLEOTIDE SEQUENCE [LARGE SCALE GENOMIC DNA]</scope>
    <source>
        <strain evidence="1">UCSC1</strain>
    </source>
</reference>
<evidence type="ECO:0000313" key="2">
    <source>
        <dbReference type="Proteomes" id="UP000285405"/>
    </source>
</evidence>
<comment type="caution">
    <text evidence="1">The sequence shown here is derived from an EMBL/GenBank/DDBJ whole genome shotgun (WGS) entry which is preliminary data.</text>
</comment>
<dbReference type="OrthoDB" id="3599193at2759"/>
<proteinExistence type="predicted"/>
<name>A0A420IP43_9PEZI</name>
<accession>A0A420IP43</accession>
<sequence>MSVQLPIELQKYKKYIDLSKWDDDDMDLNIEEANAKTLQTYIAQRLACHYTQIKYLELLNVSLVNIILARLLHTAVQYRGQALEV</sequence>
<dbReference type="Proteomes" id="UP000285405">
    <property type="component" value="Unassembled WGS sequence"/>
</dbReference>